<feature type="non-terminal residue" evidence="1">
    <location>
        <position position="1"/>
    </location>
</feature>
<protein>
    <submittedName>
        <fullName evidence="1">22862_t:CDS:1</fullName>
    </submittedName>
</protein>
<keyword evidence="2" id="KW-1185">Reference proteome</keyword>
<dbReference type="EMBL" id="CAJVQC010050188">
    <property type="protein sequence ID" value="CAG8788667.1"/>
    <property type="molecule type" value="Genomic_DNA"/>
</dbReference>
<sequence length="229" mass="26600">ADSHKKFKNYNGVVQIYGITRDLFNMNYSMVTKYVSDLILKILDGHRPIITGDTSECFKKLMANNPLDRPNINELYKTLIEWKNSGNAQFEEAESLRKMIIRSSADKTENMEFIHSEAIYTSRLLFNMLPISRRRTYVYSATKKPNRQPLFEKPEILLTARQTSNAPENDVNESAVTKRTENFERDDTKQSHHQMTIPETTIPAKGIHQQTTMTPRPQRNDAIMKKEQD</sequence>
<evidence type="ECO:0000313" key="1">
    <source>
        <dbReference type="EMBL" id="CAG8788667.1"/>
    </source>
</evidence>
<comment type="caution">
    <text evidence="1">The sequence shown here is derived from an EMBL/GenBank/DDBJ whole genome shotgun (WGS) entry which is preliminary data.</text>
</comment>
<feature type="non-terminal residue" evidence="1">
    <location>
        <position position="229"/>
    </location>
</feature>
<name>A0ACA9RE59_9GLOM</name>
<evidence type="ECO:0000313" key="2">
    <source>
        <dbReference type="Proteomes" id="UP000789920"/>
    </source>
</evidence>
<organism evidence="1 2">
    <name type="scientific">Racocetra persica</name>
    <dbReference type="NCBI Taxonomy" id="160502"/>
    <lineage>
        <taxon>Eukaryota</taxon>
        <taxon>Fungi</taxon>
        <taxon>Fungi incertae sedis</taxon>
        <taxon>Mucoromycota</taxon>
        <taxon>Glomeromycotina</taxon>
        <taxon>Glomeromycetes</taxon>
        <taxon>Diversisporales</taxon>
        <taxon>Gigasporaceae</taxon>
        <taxon>Racocetra</taxon>
    </lineage>
</organism>
<proteinExistence type="predicted"/>
<accession>A0ACA9RE59</accession>
<dbReference type="Proteomes" id="UP000789920">
    <property type="component" value="Unassembled WGS sequence"/>
</dbReference>
<gene>
    <name evidence="1" type="ORF">RPERSI_LOCUS18750</name>
</gene>
<reference evidence="1" key="1">
    <citation type="submission" date="2021-06" db="EMBL/GenBank/DDBJ databases">
        <authorList>
            <person name="Kallberg Y."/>
            <person name="Tangrot J."/>
            <person name="Rosling A."/>
        </authorList>
    </citation>
    <scope>NUCLEOTIDE SEQUENCE</scope>
    <source>
        <strain evidence="1">MA461A</strain>
    </source>
</reference>